<keyword evidence="6" id="KW-0677">Repeat</keyword>
<dbReference type="InterPro" id="IPR008271">
    <property type="entry name" value="Ser/Thr_kinase_AS"/>
</dbReference>
<dbReference type="GO" id="GO:0005524">
    <property type="term" value="F:ATP binding"/>
    <property type="evidence" value="ECO:0007669"/>
    <property type="project" value="UniProtKB-UniRule"/>
</dbReference>
<dbReference type="Gene3D" id="3.80.10.10">
    <property type="entry name" value="Ribonuclease Inhibitor"/>
    <property type="match status" value="4"/>
</dbReference>
<evidence type="ECO:0000259" key="14">
    <source>
        <dbReference type="PROSITE" id="PS50011"/>
    </source>
</evidence>
<dbReference type="PROSITE" id="PS00107">
    <property type="entry name" value="PROTEIN_KINASE_ATP"/>
    <property type="match status" value="1"/>
</dbReference>
<dbReference type="Pfam" id="PF08263">
    <property type="entry name" value="LRRNT_2"/>
    <property type="match status" value="1"/>
</dbReference>
<evidence type="ECO:0000313" key="16">
    <source>
        <dbReference type="RefSeq" id="XP_030518727.2"/>
    </source>
</evidence>
<keyword evidence="3" id="KW-0433">Leucine-rich repeat</keyword>
<feature type="transmembrane region" description="Helical" evidence="13">
    <location>
        <begin position="603"/>
        <end position="628"/>
    </location>
</feature>
<dbReference type="InterPro" id="IPR032675">
    <property type="entry name" value="LRR_dom_sf"/>
</dbReference>
<evidence type="ECO:0000256" key="12">
    <source>
        <dbReference type="PROSITE-ProRule" id="PRU10141"/>
    </source>
</evidence>
<keyword evidence="15" id="KW-1185">Reference proteome</keyword>
<comment type="subcellular location">
    <subcellularLocation>
        <location evidence="1">Membrane</location>
    </subcellularLocation>
</comment>
<dbReference type="GO" id="GO:0005886">
    <property type="term" value="C:plasma membrane"/>
    <property type="evidence" value="ECO:0007669"/>
    <property type="project" value="UniProtKB-SubCell"/>
</dbReference>
<keyword evidence="10 13" id="KW-1133">Transmembrane helix</keyword>
<keyword evidence="9 12" id="KW-0067">ATP-binding</keyword>
<dbReference type="PANTHER" id="PTHR27008">
    <property type="entry name" value="OS04G0122200 PROTEIN"/>
    <property type="match status" value="1"/>
</dbReference>
<dbReference type="InterPro" id="IPR003591">
    <property type="entry name" value="Leu-rich_rpt_typical-subtyp"/>
</dbReference>
<evidence type="ECO:0000256" key="5">
    <source>
        <dbReference type="ARBA" id="ARBA00022692"/>
    </source>
</evidence>
<reference evidence="16" key="2">
    <citation type="submission" date="2025-08" db="UniProtKB">
        <authorList>
            <consortium name="RefSeq"/>
        </authorList>
    </citation>
    <scope>IDENTIFICATION</scope>
    <source>
        <tissue evidence="16">Leaf</tissue>
    </source>
</reference>
<evidence type="ECO:0000256" key="3">
    <source>
        <dbReference type="ARBA" id="ARBA00022614"/>
    </source>
</evidence>
<dbReference type="InterPro" id="IPR001611">
    <property type="entry name" value="Leu-rich_rpt"/>
</dbReference>
<evidence type="ECO:0000256" key="7">
    <source>
        <dbReference type="ARBA" id="ARBA00022741"/>
    </source>
</evidence>
<dbReference type="InterPro" id="IPR051809">
    <property type="entry name" value="Plant_receptor-like_S/T_kinase"/>
</dbReference>
<dbReference type="Pfam" id="PF00560">
    <property type="entry name" value="LRR_1"/>
    <property type="match status" value="8"/>
</dbReference>
<comment type="similarity">
    <text evidence="2">Belongs to the protein kinase superfamily. Ser/Thr protein kinase family.</text>
</comment>
<dbReference type="SMART" id="SM00369">
    <property type="entry name" value="LRR_TYP"/>
    <property type="match status" value="10"/>
</dbReference>
<dbReference type="Gene3D" id="1.10.510.10">
    <property type="entry name" value="Transferase(Phosphotransferase) domain 1"/>
    <property type="match status" value="1"/>
</dbReference>
<keyword evidence="5 13" id="KW-0812">Transmembrane</keyword>
<keyword evidence="4" id="KW-0808">Transferase</keyword>
<dbReference type="PRINTS" id="PR00019">
    <property type="entry name" value="LEURICHRPT"/>
</dbReference>
<evidence type="ECO:0000313" key="15">
    <source>
        <dbReference type="Proteomes" id="UP000827889"/>
    </source>
</evidence>
<evidence type="ECO:0000256" key="13">
    <source>
        <dbReference type="SAM" id="Phobius"/>
    </source>
</evidence>
<dbReference type="PROSITE" id="PS51450">
    <property type="entry name" value="LRR"/>
    <property type="match status" value="1"/>
</dbReference>
<dbReference type="GeneID" id="115732209"/>
<feature type="binding site" evidence="12">
    <location>
        <position position="689"/>
    </location>
    <ligand>
        <name>ATP</name>
        <dbReference type="ChEBI" id="CHEBI:30616"/>
    </ligand>
</feature>
<accession>A0A8B8N8G6</accession>
<evidence type="ECO:0000256" key="10">
    <source>
        <dbReference type="ARBA" id="ARBA00022989"/>
    </source>
</evidence>
<gene>
    <name evidence="16" type="primary">LOC115732209</name>
</gene>
<dbReference type="PROSITE" id="PS00108">
    <property type="entry name" value="PROTEIN_KINASE_ST"/>
    <property type="match status" value="1"/>
</dbReference>
<evidence type="ECO:0000256" key="11">
    <source>
        <dbReference type="ARBA" id="ARBA00023136"/>
    </source>
</evidence>
<dbReference type="PROSITE" id="PS50011">
    <property type="entry name" value="PROTEIN_KINASE_DOM"/>
    <property type="match status" value="1"/>
</dbReference>
<reference evidence="15" key="1">
    <citation type="submission" date="2025-05" db="UniProtKB">
        <authorList>
            <consortium name="RefSeq"/>
        </authorList>
    </citation>
    <scope>NUCLEOTIDE SEQUENCE [LARGE SCALE GENOMIC DNA]</scope>
</reference>
<dbReference type="InterPro" id="IPR011009">
    <property type="entry name" value="Kinase-like_dom_sf"/>
</dbReference>
<dbReference type="KEGG" id="rarg:115732209"/>
<dbReference type="AlphaFoldDB" id="A0A8B8N8G6"/>
<dbReference type="SMART" id="SM00220">
    <property type="entry name" value="S_TKc"/>
    <property type="match status" value="1"/>
</dbReference>
<proteinExistence type="inferred from homology"/>
<dbReference type="Proteomes" id="UP000827889">
    <property type="component" value="Chromosome 2"/>
</dbReference>
<organism evidence="15 16">
    <name type="scientific">Rhodamnia argentea</name>
    <dbReference type="NCBI Taxonomy" id="178133"/>
    <lineage>
        <taxon>Eukaryota</taxon>
        <taxon>Viridiplantae</taxon>
        <taxon>Streptophyta</taxon>
        <taxon>Embryophyta</taxon>
        <taxon>Tracheophyta</taxon>
        <taxon>Spermatophyta</taxon>
        <taxon>Magnoliopsida</taxon>
        <taxon>eudicotyledons</taxon>
        <taxon>Gunneridae</taxon>
        <taxon>Pentapetalae</taxon>
        <taxon>rosids</taxon>
        <taxon>malvids</taxon>
        <taxon>Myrtales</taxon>
        <taxon>Myrtaceae</taxon>
        <taxon>Myrtoideae</taxon>
        <taxon>Myrteae</taxon>
        <taxon>Australasian group</taxon>
        <taxon>Rhodamnia</taxon>
    </lineage>
</organism>
<evidence type="ECO:0000256" key="6">
    <source>
        <dbReference type="ARBA" id="ARBA00022737"/>
    </source>
</evidence>
<feature type="domain" description="Protein kinase" evidence="14">
    <location>
        <begin position="660"/>
        <end position="927"/>
    </location>
</feature>
<dbReference type="InterPro" id="IPR017441">
    <property type="entry name" value="Protein_kinase_ATP_BS"/>
</dbReference>
<dbReference type="RefSeq" id="XP_030518727.2">
    <property type="nucleotide sequence ID" value="XM_030662867.2"/>
</dbReference>
<dbReference type="GO" id="GO:0004674">
    <property type="term" value="F:protein serine/threonine kinase activity"/>
    <property type="evidence" value="ECO:0007669"/>
    <property type="project" value="UniProtKB-KW"/>
</dbReference>
<dbReference type="PANTHER" id="PTHR27008:SF610">
    <property type="entry name" value="SERINE-THREONINE_TYROSINE-PROTEIN KINASE CATALYTIC DOMAIN-CONTAINING PROTEIN"/>
    <property type="match status" value="1"/>
</dbReference>
<evidence type="ECO:0000256" key="4">
    <source>
        <dbReference type="ARBA" id="ARBA00022679"/>
    </source>
</evidence>
<keyword evidence="7 12" id="KW-0547">Nucleotide-binding</keyword>
<name>A0A8B8N8G6_9MYRT</name>
<dbReference type="InterPro" id="IPR013210">
    <property type="entry name" value="LRR_N_plant-typ"/>
</dbReference>
<protein>
    <submittedName>
        <fullName evidence="16">Probable LRR receptor-like serine/threonine-protein kinase At3g47570</fullName>
    </submittedName>
</protein>
<evidence type="ECO:0000256" key="1">
    <source>
        <dbReference type="ARBA" id="ARBA00004370"/>
    </source>
</evidence>
<dbReference type="SUPFAM" id="SSF56112">
    <property type="entry name" value="Protein kinase-like (PK-like)"/>
    <property type="match status" value="1"/>
</dbReference>
<keyword evidence="8" id="KW-0418">Kinase</keyword>
<evidence type="ECO:0000256" key="2">
    <source>
        <dbReference type="ARBA" id="ARBA00008684"/>
    </source>
</evidence>
<dbReference type="Pfam" id="PF00069">
    <property type="entry name" value="Pkinase"/>
    <property type="match status" value="1"/>
</dbReference>
<dbReference type="Gene3D" id="3.30.200.20">
    <property type="entry name" value="Phosphorylase Kinase, domain 1"/>
    <property type="match status" value="1"/>
</dbReference>
<sequence>MTADPFGVLDSWNHSIDFCQWYGVTCGQRHRRVTVLDLSSRGLSGPISPHIGNLSFLRKLQLQNNSLHHEIPQQVGQLRRLRILQLNNNSLVGEIPTNISGCSDLIALWLGINQLTGEIPGELGSFPKLWHFDLFGNNLTGGVPSSIGNLSSLETIQLTQNNLGGSIPQALGHLANLQLMAFEGNRLSGTIPSSLFNLSSLIVFDIGGNLIQGTLPAGIGLKLLDLEFFSVPGNQIEGPIPPSILNCTKLDVLQLAFNKFSGKVPSLKNLYRLRWFQIFSNQLGSGKPKDLSFLCSLTNSTKLEYVGIGKNKFGGVLPKCIGNLSISLKGLSLDENQISGEIPEAIGNFVNLESLWMDVNQLSGAIPPNLGNLHNLANLKLSDNNLGGTIPSSFGNLTKLIQLYLGGNNFDGQIPSQLSNCRSLDLLDLSNNNLSGAIPPELVGLSSLAIILNLSRNHLTGVLPTEVNNLRALTTLDISNNLLVGEIPGSLGDCIELTSLRMGGNFFHGSIPQSLKSLGGLEELDLSRNNLSGHIPEFLSLFRSLKLLNLSFNKFEGMLPREGVFENATCISIIGNNELCGGLPEFHLPTCISKSFKSRKINVVILSTSIVFGVLGIALFLAFIYLYWLKKKVNEPISSSMDCSPPNISYGTLLKATDGFSSTNLIGVGSFGSVYRGILEDNGIAVAVKVLHLVRHGALKGFMVECEALKNIKHRNLLRILTVCSSSDYQGNDFKALVYQFMDNGSLEMWLHPNATSSHGNEHPKKLNFLQRINIAIGVASALDYLHHQCHIPIIHCDIKPSNILLDVEMVAHVGDFGLAKFLLESSLDTLANQMSSVGVRGTIGYAPPEYAMGCEVSREGDVYSYGILLLEMFTGLSPTNERFSDDFTLHSFVVAALLERAVEITDHILLLERESTFNLNSPRHWLSESNGLFQECLVTVYKIGVACSHQVPGRRMSISSAANQLKKIRGKVLALGFREQDGTTAEYAIRCEVSRESNARNYSILLLEMFTGLYATDDTLRDNLTLHFDAAFLAE</sequence>
<dbReference type="InterPro" id="IPR000719">
    <property type="entry name" value="Prot_kinase_dom"/>
</dbReference>
<keyword evidence="11 13" id="KW-0472">Membrane</keyword>
<evidence type="ECO:0000256" key="9">
    <source>
        <dbReference type="ARBA" id="ARBA00022840"/>
    </source>
</evidence>
<evidence type="ECO:0000256" key="8">
    <source>
        <dbReference type="ARBA" id="ARBA00022777"/>
    </source>
</evidence>
<dbReference type="Pfam" id="PF13855">
    <property type="entry name" value="LRR_8"/>
    <property type="match status" value="1"/>
</dbReference>
<dbReference type="SUPFAM" id="SSF52058">
    <property type="entry name" value="L domain-like"/>
    <property type="match status" value="2"/>
</dbReference>